<dbReference type="AlphaFoldDB" id="A0A6J6KQ97"/>
<gene>
    <name evidence="2" type="ORF">UFOPK2234_00410</name>
</gene>
<keyword evidence="1" id="KW-1133">Transmembrane helix</keyword>
<evidence type="ECO:0000313" key="2">
    <source>
        <dbReference type="EMBL" id="CAB4650374.1"/>
    </source>
</evidence>
<keyword evidence="1" id="KW-0812">Transmembrane</keyword>
<proteinExistence type="predicted"/>
<organism evidence="2">
    <name type="scientific">freshwater metagenome</name>
    <dbReference type="NCBI Taxonomy" id="449393"/>
    <lineage>
        <taxon>unclassified sequences</taxon>
        <taxon>metagenomes</taxon>
        <taxon>ecological metagenomes</taxon>
    </lineage>
</organism>
<dbReference type="EMBL" id="CAEZWG010000058">
    <property type="protein sequence ID" value="CAB4650374.1"/>
    <property type="molecule type" value="Genomic_DNA"/>
</dbReference>
<evidence type="ECO:0000256" key="1">
    <source>
        <dbReference type="SAM" id="Phobius"/>
    </source>
</evidence>
<dbReference type="Pfam" id="PF11292">
    <property type="entry name" value="DUF3093"/>
    <property type="match status" value="1"/>
</dbReference>
<name>A0A6J6KQ97_9ZZZZ</name>
<sequence>MARSNSKSEFAERINWPLWLWLFLGMMLGSIYLTFWAPFGHLTAGVISLIIALILVYSSRRSALETVVINDWLYVGNAKIEIKYIKKVVLLEKDQFLKIRGAQADPAAFNATRFWVTTGVKVEIKDRKDPTPYWLISSRKAKYLSKALN</sequence>
<feature type="transmembrane region" description="Helical" evidence="1">
    <location>
        <begin position="39"/>
        <end position="57"/>
    </location>
</feature>
<keyword evidence="1" id="KW-0472">Membrane</keyword>
<reference evidence="2" key="1">
    <citation type="submission" date="2020-05" db="EMBL/GenBank/DDBJ databases">
        <authorList>
            <person name="Chiriac C."/>
            <person name="Salcher M."/>
            <person name="Ghai R."/>
            <person name="Kavagutti S V."/>
        </authorList>
    </citation>
    <scope>NUCLEOTIDE SEQUENCE</scope>
</reference>
<feature type="transmembrane region" description="Helical" evidence="1">
    <location>
        <begin position="16"/>
        <end position="33"/>
    </location>
</feature>
<dbReference type="InterPro" id="IPR021443">
    <property type="entry name" value="DUF3093"/>
</dbReference>
<protein>
    <submittedName>
        <fullName evidence="2">Unannotated protein</fullName>
    </submittedName>
</protein>
<accession>A0A6J6KQ97</accession>